<keyword evidence="3 7" id="KW-0064">Aspartyl protease</keyword>
<dbReference type="InterPro" id="IPR017896">
    <property type="entry name" value="4Fe4S_Fe-S-bd"/>
</dbReference>
<evidence type="ECO:0000313" key="12">
    <source>
        <dbReference type="Proteomes" id="UP000596660"/>
    </source>
</evidence>
<dbReference type="InterPro" id="IPR032799">
    <property type="entry name" value="TAXi_C"/>
</dbReference>
<feature type="domain" description="4Fe-4S ferredoxin-type" evidence="9">
    <location>
        <begin position="154"/>
        <end position="186"/>
    </location>
</feature>
<dbReference type="FunFam" id="2.40.70.10:FF:000034">
    <property type="entry name" value="Aspartyl protease family protein"/>
    <property type="match status" value="1"/>
</dbReference>
<keyword evidence="5" id="KW-0325">Glycoprotein</keyword>
<dbReference type="OMA" id="RNCTVAC"/>
<dbReference type="PANTHER" id="PTHR47967">
    <property type="entry name" value="OS07G0603500 PROTEIN-RELATED"/>
    <property type="match status" value="1"/>
</dbReference>
<dbReference type="InterPro" id="IPR033121">
    <property type="entry name" value="PEPTIDASE_A1"/>
</dbReference>
<evidence type="ECO:0008006" key="13">
    <source>
        <dbReference type="Google" id="ProtNLM"/>
    </source>
</evidence>
<evidence type="ECO:0000259" key="9">
    <source>
        <dbReference type="PROSITE" id="PS51379"/>
    </source>
</evidence>
<dbReference type="PROSITE" id="PS00141">
    <property type="entry name" value="ASP_PROTEASE"/>
    <property type="match status" value="1"/>
</dbReference>
<dbReference type="InterPro" id="IPR001461">
    <property type="entry name" value="Aspartic_peptidase_A1"/>
</dbReference>
<dbReference type="GO" id="GO:0005576">
    <property type="term" value="C:extracellular region"/>
    <property type="evidence" value="ECO:0007669"/>
    <property type="project" value="TreeGrafter"/>
</dbReference>
<dbReference type="Pfam" id="PF14543">
    <property type="entry name" value="TAXi_N"/>
    <property type="match status" value="1"/>
</dbReference>
<evidence type="ECO:0000313" key="11">
    <source>
        <dbReference type="EnsemblPlants" id="AUR62037044-RA:cds"/>
    </source>
</evidence>
<feature type="active site" evidence="6">
    <location>
        <position position="107"/>
    </location>
</feature>
<keyword evidence="2 7" id="KW-0645">Protease</keyword>
<dbReference type="RefSeq" id="XP_021766573.1">
    <property type="nucleotide sequence ID" value="XM_021910881.1"/>
</dbReference>
<dbReference type="InterPro" id="IPR021109">
    <property type="entry name" value="Peptidase_aspartic_dom_sf"/>
</dbReference>
<reference evidence="11" key="1">
    <citation type="journal article" date="2017" name="Nature">
        <title>The genome of Chenopodium quinoa.</title>
        <authorList>
            <person name="Jarvis D.E."/>
            <person name="Ho Y.S."/>
            <person name="Lightfoot D.J."/>
            <person name="Schmoeckel S.M."/>
            <person name="Li B."/>
            <person name="Borm T.J.A."/>
            <person name="Ohyanagi H."/>
            <person name="Mineta K."/>
            <person name="Michell C.T."/>
            <person name="Saber N."/>
            <person name="Kharbatia N.M."/>
            <person name="Rupper R.R."/>
            <person name="Sharp A.R."/>
            <person name="Dally N."/>
            <person name="Boughton B.A."/>
            <person name="Woo Y.H."/>
            <person name="Gao G."/>
            <person name="Schijlen E.G.W.M."/>
            <person name="Guo X."/>
            <person name="Momin A.A."/>
            <person name="Negrao S."/>
            <person name="Al-Babili S."/>
            <person name="Gehring C."/>
            <person name="Roessner U."/>
            <person name="Jung C."/>
            <person name="Murphy K."/>
            <person name="Arold S.T."/>
            <person name="Gojobori T."/>
            <person name="van der Linden C.G."/>
            <person name="van Loo E.N."/>
            <person name="Jellen E.N."/>
            <person name="Maughan P.J."/>
            <person name="Tester M."/>
        </authorList>
    </citation>
    <scope>NUCLEOTIDE SEQUENCE [LARGE SCALE GENOMIC DNA]</scope>
    <source>
        <strain evidence="11">cv. PI 614886</strain>
    </source>
</reference>
<keyword evidence="12" id="KW-1185">Reference proteome</keyword>
<dbReference type="Proteomes" id="UP000596660">
    <property type="component" value="Unplaced"/>
</dbReference>
<keyword evidence="8" id="KW-0732">Signal</keyword>
<gene>
    <name evidence="11" type="primary">LOC110731025</name>
</gene>
<evidence type="ECO:0000256" key="2">
    <source>
        <dbReference type="ARBA" id="ARBA00022670"/>
    </source>
</evidence>
<evidence type="ECO:0000256" key="6">
    <source>
        <dbReference type="PIRSR" id="PIRSR601461-1"/>
    </source>
</evidence>
<organism evidence="11 12">
    <name type="scientific">Chenopodium quinoa</name>
    <name type="common">Quinoa</name>
    <dbReference type="NCBI Taxonomy" id="63459"/>
    <lineage>
        <taxon>Eukaryota</taxon>
        <taxon>Viridiplantae</taxon>
        <taxon>Streptophyta</taxon>
        <taxon>Embryophyta</taxon>
        <taxon>Tracheophyta</taxon>
        <taxon>Spermatophyta</taxon>
        <taxon>Magnoliopsida</taxon>
        <taxon>eudicotyledons</taxon>
        <taxon>Gunneridae</taxon>
        <taxon>Pentapetalae</taxon>
        <taxon>Caryophyllales</taxon>
        <taxon>Chenopodiaceae</taxon>
        <taxon>Chenopodioideae</taxon>
        <taxon>Atripliceae</taxon>
        <taxon>Chenopodium</taxon>
    </lineage>
</organism>
<reference evidence="11" key="2">
    <citation type="submission" date="2021-03" db="UniProtKB">
        <authorList>
            <consortium name="EnsemblPlants"/>
        </authorList>
    </citation>
    <scope>IDENTIFICATION</scope>
</reference>
<evidence type="ECO:0000256" key="8">
    <source>
        <dbReference type="SAM" id="SignalP"/>
    </source>
</evidence>
<proteinExistence type="inferred from homology"/>
<evidence type="ECO:0000256" key="4">
    <source>
        <dbReference type="ARBA" id="ARBA00022801"/>
    </source>
</evidence>
<evidence type="ECO:0000256" key="1">
    <source>
        <dbReference type="ARBA" id="ARBA00007447"/>
    </source>
</evidence>
<dbReference type="OrthoDB" id="2747330at2759"/>
<dbReference type="KEGG" id="cqi:110731025"/>
<dbReference type="GeneID" id="110731025"/>
<evidence type="ECO:0000256" key="7">
    <source>
        <dbReference type="RuleBase" id="RU000454"/>
    </source>
</evidence>
<dbReference type="PRINTS" id="PR00792">
    <property type="entry name" value="PEPSIN"/>
</dbReference>
<feature type="domain" description="Peptidase A1" evidence="10">
    <location>
        <begin position="89"/>
        <end position="461"/>
    </location>
</feature>
<protein>
    <recommendedName>
        <fullName evidence="13">Peptidase A1 domain-containing protein</fullName>
    </recommendedName>
</protein>
<dbReference type="EnsemblPlants" id="AUR62037044-RA">
    <property type="protein sequence ID" value="AUR62037044-RA:cds"/>
    <property type="gene ID" value="AUR62037044"/>
</dbReference>
<evidence type="ECO:0000256" key="3">
    <source>
        <dbReference type="ARBA" id="ARBA00022750"/>
    </source>
</evidence>
<dbReference type="Gene3D" id="2.40.70.10">
    <property type="entry name" value="Acid Proteases"/>
    <property type="match status" value="2"/>
</dbReference>
<dbReference type="CDD" id="cd05476">
    <property type="entry name" value="pepsin_A_like_plant"/>
    <property type="match status" value="1"/>
</dbReference>
<dbReference type="GO" id="GO:0004190">
    <property type="term" value="F:aspartic-type endopeptidase activity"/>
    <property type="evidence" value="ECO:0007669"/>
    <property type="project" value="UniProtKB-KW"/>
</dbReference>
<dbReference type="InterPro" id="IPR001969">
    <property type="entry name" value="Aspartic_peptidase_AS"/>
</dbReference>
<dbReference type="InterPro" id="IPR051708">
    <property type="entry name" value="Plant_Aspart_Prot_A1"/>
</dbReference>
<feature type="active site" evidence="6">
    <location>
        <position position="333"/>
    </location>
</feature>
<dbReference type="PANTHER" id="PTHR47967:SF36">
    <property type="entry name" value="PEPTIDASE A1 DOMAIN-CONTAINING PROTEIN"/>
    <property type="match status" value="1"/>
</dbReference>
<dbReference type="PROSITE" id="PS51767">
    <property type="entry name" value="PEPTIDASE_A1"/>
    <property type="match status" value="1"/>
</dbReference>
<feature type="chain" id="PRO_5031082547" description="Peptidase A1 domain-containing protein" evidence="8">
    <location>
        <begin position="23"/>
        <end position="466"/>
    </location>
</feature>
<feature type="signal peptide" evidence="8">
    <location>
        <begin position="1"/>
        <end position="22"/>
    </location>
</feature>
<name>A0A803MXW4_CHEQI</name>
<keyword evidence="4 7" id="KW-0378">Hydrolase</keyword>
<sequence>MASLFLCFFLCLSSLIILPSSSSTINLNLSPTPTPKSSLNRWDFTSDVVKTAIERARQLKHPHKNTSSTTSALHGATSMPLYARSYGGYSVNLAFGTPPQSIPLIFDTGSSLLWVPCTSKYACANCTSSKVEPFQPKLSSSTRVIGCRNPKCGWIFDADEAARCGPGCGSNCNRGCPSYVLQYGKGATSGVAISETLDLPGKPVRDFLLGCSLLSIQQPAGTGIGGFGRAPTSLPSQLQLGKFSYCLIPHKFNDGSRNSKLYLAGKGGKISIASEGKGGEIEYTPFYKNPTKAPYNEYYYVNLRKITVGKKRVRLPYKYLVPSRIGDGGTIVDSGSTLTFMEQPLFEPLVKELAAQITEYKRAHDAEAFSGLGLCYEIKEARNVSFPKLVFHYKGGAKMLMAVDNYFSFVGDLGVWCLTIVTDASLAGPSVHVGPGIILGNFQQQNFYIEYDLENQRLGLKKQKCA</sequence>
<dbReference type="PROSITE" id="PS51379">
    <property type="entry name" value="4FE4S_FER_2"/>
    <property type="match status" value="1"/>
</dbReference>
<dbReference type="InterPro" id="IPR032861">
    <property type="entry name" value="TAXi_N"/>
</dbReference>
<dbReference type="AlphaFoldDB" id="A0A803MXW4"/>
<accession>A0A803MXW4</accession>
<comment type="similarity">
    <text evidence="1 7">Belongs to the peptidase A1 family.</text>
</comment>
<dbReference type="InterPro" id="IPR034161">
    <property type="entry name" value="Pepsin-like_plant"/>
</dbReference>
<dbReference type="SUPFAM" id="SSF50630">
    <property type="entry name" value="Acid proteases"/>
    <property type="match status" value="1"/>
</dbReference>
<dbReference type="Pfam" id="PF14541">
    <property type="entry name" value="TAXi_C"/>
    <property type="match status" value="1"/>
</dbReference>
<evidence type="ECO:0000256" key="5">
    <source>
        <dbReference type="ARBA" id="ARBA00023180"/>
    </source>
</evidence>
<dbReference type="GO" id="GO:0006508">
    <property type="term" value="P:proteolysis"/>
    <property type="evidence" value="ECO:0007669"/>
    <property type="project" value="UniProtKB-KW"/>
</dbReference>
<dbReference type="SMR" id="A0A803MXW4"/>
<dbReference type="Gramene" id="AUR62037044-RA">
    <property type="protein sequence ID" value="AUR62037044-RA:cds"/>
    <property type="gene ID" value="AUR62037044"/>
</dbReference>
<evidence type="ECO:0000259" key="10">
    <source>
        <dbReference type="PROSITE" id="PS51767"/>
    </source>
</evidence>